<dbReference type="Pfam" id="PF07976">
    <property type="entry name" value="Phe_hydrox_dim"/>
    <property type="match status" value="1"/>
</dbReference>
<dbReference type="InterPro" id="IPR002938">
    <property type="entry name" value="FAD-bd"/>
</dbReference>
<dbReference type="GO" id="GO:0016709">
    <property type="term" value="F:oxidoreductase activity, acting on paired donors, with incorporation or reduction of molecular oxygen, NAD(P)H as one donor, and incorporation of one atom of oxygen"/>
    <property type="evidence" value="ECO:0007669"/>
    <property type="project" value="UniProtKB-ARBA"/>
</dbReference>
<feature type="domain" description="FAD-binding" evidence="5">
    <location>
        <begin position="84"/>
        <end position="452"/>
    </location>
</feature>
<dbReference type="InterPro" id="IPR038220">
    <property type="entry name" value="PHOX_C_sf"/>
</dbReference>
<proteinExistence type="inferred from homology"/>
<dbReference type="RefSeq" id="XP_040673170.1">
    <property type="nucleotide sequence ID" value="XM_040807853.1"/>
</dbReference>
<sequence length="743" mass="82640">MACTVPPRTWEGGFVRPAETNSWEDESKYVTENGEHAHYALPLYRELPTSTVGNELGLAHLRTWPSIYDGTSQERPECFHPPSEVDVLICGAGPFGLQLGMILARQGISFRIIDKAKSPCLSGRADAVHPRALELIHAWGLAHEATDEGPLINSTAVYSNGIKLFHSNHPTSDSRYKGAHVITQGQLERIYIRDLLRHQIVVERETIVHGFDVLDGDSTYPVKATLKTASSGAAEAVRAKYLIGADGAASSIREQMKVNFDGLATDIYWAIIDCRFKTDYPHIFGMSMLTSTHGGSIIIPREEGHTRIYIQVNEETARRLRQTRDARKNASAVGETRIDDHGITPDEALEQLRKIIAPWTIEFASPISWFSVWKVNERVARHFSSADLRVHLGGDAAHVHSVMGAFGFNSSVYDAANLGWKLGLCLKKQASGDVLLPTYDSERRMAANRVIRCSGAYLRFLCNSHLPLAALRGLNKNLESHDEALPVLDGSIRAQGQFMGVFYRRHSNFLLGIEWPIIESPICPVDTPEQQRPISVRNGARAPNPRVCFDSEYTAYLYDTMAGVSKFHLLIFGSDLQGPVRERLAIFSNKTFGPEGLFVRFGGKELFNVILVTKALPYQAKTLLGPQHGKEDDLKGLREHATVVYDDRVPDDDAHYWYGVNHARGVVVAVRPDLSVGVSIWPEDVDGLDGYFSQFLVKKKVPSVEWSKNGVEVTSDEVHGISNMQMARSKKSIRAWLSSLLTF</sequence>
<dbReference type="SUPFAM" id="SSF51905">
    <property type="entry name" value="FAD/NAD(P)-binding domain"/>
    <property type="match status" value="1"/>
</dbReference>
<dbReference type="InterPro" id="IPR012941">
    <property type="entry name" value="Phe_hydrox_C_dim_dom"/>
</dbReference>
<keyword evidence="8" id="KW-1185">Reference proteome</keyword>
<dbReference type="PRINTS" id="PR00420">
    <property type="entry name" value="RNGMNOXGNASE"/>
</dbReference>
<dbReference type="InterPro" id="IPR036249">
    <property type="entry name" value="Thioredoxin-like_sf"/>
</dbReference>
<dbReference type="InterPro" id="IPR050641">
    <property type="entry name" value="RIFMO-like"/>
</dbReference>
<protein>
    <submittedName>
        <fullName evidence="7">Uncharacterized protein</fullName>
    </submittedName>
</protein>
<feature type="domain" description="Phenol hydroxylase-like C-terminal dimerisation" evidence="6">
    <location>
        <begin position="557"/>
        <end position="699"/>
    </location>
</feature>
<evidence type="ECO:0000256" key="1">
    <source>
        <dbReference type="ARBA" id="ARBA00007801"/>
    </source>
</evidence>
<comment type="similarity">
    <text evidence="1">Belongs to the PheA/TfdB FAD monooxygenase family.</text>
</comment>
<dbReference type="PANTHER" id="PTHR43004:SF20">
    <property type="entry name" value="2-MONOOXYGENASE, PUTATIVE (AFU_ORTHOLOGUE AFUA_1G13660)-RELATED"/>
    <property type="match status" value="1"/>
</dbReference>
<name>A0A1L9Q0W2_ASPVE</name>
<dbReference type="EMBL" id="KV878137">
    <property type="protein sequence ID" value="OJJ07408.1"/>
    <property type="molecule type" value="Genomic_DNA"/>
</dbReference>
<dbReference type="VEuPathDB" id="FungiDB:ASPVEDRAFT_142622"/>
<dbReference type="OrthoDB" id="1716816at2759"/>
<evidence type="ECO:0000256" key="3">
    <source>
        <dbReference type="ARBA" id="ARBA00022827"/>
    </source>
</evidence>
<dbReference type="InterPro" id="IPR036188">
    <property type="entry name" value="FAD/NAD-bd_sf"/>
</dbReference>
<dbReference type="SUPFAM" id="SSF52833">
    <property type="entry name" value="Thioredoxin-like"/>
    <property type="match status" value="1"/>
</dbReference>
<dbReference type="GO" id="GO:0071949">
    <property type="term" value="F:FAD binding"/>
    <property type="evidence" value="ECO:0007669"/>
    <property type="project" value="InterPro"/>
</dbReference>
<keyword evidence="2" id="KW-0285">Flavoprotein</keyword>
<keyword evidence="4" id="KW-0560">Oxidoreductase</keyword>
<dbReference type="GeneID" id="63723364"/>
<evidence type="ECO:0000259" key="6">
    <source>
        <dbReference type="Pfam" id="PF07976"/>
    </source>
</evidence>
<evidence type="ECO:0000259" key="5">
    <source>
        <dbReference type="Pfam" id="PF01494"/>
    </source>
</evidence>
<evidence type="ECO:0000256" key="4">
    <source>
        <dbReference type="ARBA" id="ARBA00023002"/>
    </source>
</evidence>
<dbReference type="Gene3D" id="3.50.50.60">
    <property type="entry name" value="FAD/NAD(P)-binding domain"/>
    <property type="match status" value="1"/>
</dbReference>
<dbReference type="AlphaFoldDB" id="A0A1L9Q0W2"/>
<evidence type="ECO:0000313" key="7">
    <source>
        <dbReference type="EMBL" id="OJJ07408.1"/>
    </source>
</evidence>
<reference evidence="8" key="1">
    <citation type="journal article" date="2017" name="Genome Biol.">
        <title>Comparative genomics reveals high biological diversity and specific adaptations in the industrially and medically important fungal genus Aspergillus.</title>
        <authorList>
            <person name="de Vries R.P."/>
            <person name="Riley R."/>
            <person name="Wiebenga A."/>
            <person name="Aguilar-Osorio G."/>
            <person name="Amillis S."/>
            <person name="Uchima C.A."/>
            <person name="Anderluh G."/>
            <person name="Asadollahi M."/>
            <person name="Askin M."/>
            <person name="Barry K."/>
            <person name="Battaglia E."/>
            <person name="Bayram O."/>
            <person name="Benocci T."/>
            <person name="Braus-Stromeyer S.A."/>
            <person name="Caldana C."/>
            <person name="Canovas D."/>
            <person name="Cerqueira G.C."/>
            <person name="Chen F."/>
            <person name="Chen W."/>
            <person name="Choi C."/>
            <person name="Clum A."/>
            <person name="Dos Santos R.A."/>
            <person name="Damasio A.R."/>
            <person name="Diallinas G."/>
            <person name="Emri T."/>
            <person name="Fekete E."/>
            <person name="Flipphi M."/>
            <person name="Freyberg S."/>
            <person name="Gallo A."/>
            <person name="Gournas C."/>
            <person name="Habgood R."/>
            <person name="Hainaut M."/>
            <person name="Harispe M.L."/>
            <person name="Henrissat B."/>
            <person name="Hilden K.S."/>
            <person name="Hope R."/>
            <person name="Hossain A."/>
            <person name="Karabika E."/>
            <person name="Karaffa L."/>
            <person name="Karanyi Z."/>
            <person name="Krasevec N."/>
            <person name="Kuo A."/>
            <person name="Kusch H."/>
            <person name="LaButti K."/>
            <person name="Lagendijk E.L."/>
            <person name="Lapidus A."/>
            <person name="Levasseur A."/>
            <person name="Lindquist E."/>
            <person name="Lipzen A."/>
            <person name="Logrieco A.F."/>
            <person name="MacCabe A."/>
            <person name="Maekelae M.R."/>
            <person name="Malavazi I."/>
            <person name="Melin P."/>
            <person name="Meyer V."/>
            <person name="Mielnichuk N."/>
            <person name="Miskei M."/>
            <person name="Molnar A.P."/>
            <person name="Mule G."/>
            <person name="Ngan C.Y."/>
            <person name="Orejas M."/>
            <person name="Orosz E."/>
            <person name="Ouedraogo J.P."/>
            <person name="Overkamp K.M."/>
            <person name="Park H.-S."/>
            <person name="Perrone G."/>
            <person name="Piumi F."/>
            <person name="Punt P.J."/>
            <person name="Ram A.F."/>
            <person name="Ramon A."/>
            <person name="Rauscher S."/>
            <person name="Record E."/>
            <person name="Riano-Pachon D.M."/>
            <person name="Robert V."/>
            <person name="Roehrig J."/>
            <person name="Ruller R."/>
            <person name="Salamov A."/>
            <person name="Salih N.S."/>
            <person name="Samson R.A."/>
            <person name="Sandor E."/>
            <person name="Sanguinetti M."/>
            <person name="Schuetze T."/>
            <person name="Sepcic K."/>
            <person name="Shelest E."/>
            <person name="Sherlock G."/>
            <person name="Sophianopoulou V."/>
            <person name="Squina F.M."/>
            <person name="Sun H."/>
            <person name="Susca A."/>
            <person name="Todd R.B."/>
            <person name="Tsang A."/>
            <person name="Unkles S.E."/>
            <person name="van de Wiele N."/>
            <person name="van Rossen-Uffink D."/>
            <person name="Oliveira J.V."/>
            <person name="Vesth T.C."/>
            <person name="Visser J."/>
            <person name="Yu J.-H."/>
            <person name="Zhou M."/>
            <person name="Andersen M.R."/>
            <person name="Archer D.B."/>
            <person name="Baker S.E."/>
            <person name="Benoit I."/>
            <person name="Brakhage A.A."/>
            <person name="Braus G.H."/>
            <person name="Fischer R."/>
            <person name="Frisvad J.C."/>
            <person name="Goldman G.H."/>
            <person name="Houbraken J."/>
            <person name="Oakley B."/>
            <person name="Pocsi I."/>
            <person name="Scazzocchio C."/>
            <person name="Seiboth B."/>
            <person name="vanKuyk P.A."/>
            <person name="Wortman J."/>
            <person name="Dyer P.S."/>
            <person name="Grigoriev I.V."/>
        </authorList>
    </citation>
    <scope>NUCLEOTIDE SEQUENCE [LARGE SCALE GENOMIC DNA]</scope>
    <source>
        <strain evidence="8">CBS 583.65</strain>
    </source>
</reference>
<evidence type="ECO:0000313" key="8">
    <source>
        <dbReference type="Proteomes" id="UP000184073"/>
    </source>
</evidence>
<gene>
    <name evidence="7" type="ORF">ASPVEDRAFT_142622</name>
</gene>
<accession>A0A1L9Q0W2</accession>
<dbReference type="Proteomes" id="UP000184073">
    <property type="component" value="Unassembled WGS sequence"/>
</dbReference>
<dbReference type="STRING" id="1036611.A0A1L9Q0W2"/>
<keyword evidence="3" id="KW-0274">FAD</keyword>
<dbReference type="Pfam" id="PF01494">
    <property type="entry name" value="FAD_binding_3"/>
    <property type="match status" value="1"/>
</dbReference>
<dbReference type="Gene3D" id="3.40.30.20">
    <property type="match status" value="1"/>
</dbReference>
<dbReference type="SUPFAM" id="SSF54373">
    <property type="entry name" value="FAD-linked reductases, C-terminal domain"/>
    <property type="match status" value="1"/>
</dbReference>
<dbReference type="Gene3D" id="3.30.9.10">
    <property type="entry name" value="D-Amino Acid Oxidase, subunit A, domain 2"/>
    <property type="match status" value="1"/>
</dbReference>
<dbReference type="PANTHER" id="PTHR43004">
    <property type="entry name" value="TRK SYSTEM POTASSIUM UPTAKE PROTEIN"/>
    <property type="match status" value="1"/>
</dbReference>
<evidence type="ECO:0000256" key="2">
    <source>
        <dbReference type="ARBA" id="ARBA00022630"/>
    </source>
</evidence>
<organism evidence="7 8">
    <name type="scientific">Aspergillus versicolor CBS 583.65</name>
    <dbReference type="NCBI Taxonomy" id="1036611"/>
    <lineage>
        <taxon>Eukaryota</taxon>
        <taxon>Fungi</taxon>
        <taxon>Dikarya</taxon>
        <taxon>Ascomycota</taxon>
        <taxon>Pezizomycotina</taxon>
        <taxon>Eurotiomycetes</taxon>
        <taxon>Eurotiomycetidae</taxon>
        <taxon>Eurotiales</taxon>
        <taxon>Aspergillaceae</taxon>
        <taxon>Aspergillus</taxon>
        <taxon>Aspergillus subgen. Nidulantes</taxon>
    </lineage>
</organism>